<evidence type="ECO:0000256" key="13">
    <source>
        <dbReference type="ARBA" id="ARBA00022777"/>
    </source>
</evidence>
<evidence type="ECO:0000256" key="3">
    <source>
        <dbReference type="ARBA" id="ARBA00004496"/>
    </source>
</evidence>
<dbReference type="PANTHER" id="PTHR46244">
    <property type="entry name" value="PHOSPHOENOLPYRUVATE-PROTEIN PHOSPHOTRANSFERASE"/>
    <property type="match status" value="1"/>
</dbReference>
<dbReference type="InterPro" id="IPR036637">
    <property type="entry name" value="Phosphohistidine_dom_sf"/>
</dbReference>
<dbReference type="Pfam" id="PF02896">
    <property type="entry name" value="PEP-utilizers_C"/>
    <property type="match status" value="1"/>
</dbReference>
<dbReference type="Gene3D" id="3.50.30.10">
    <property type="entry name" value="Phosphohistidine domain"/>
    <property type="match status" value="1"/>
</dbReference>
<evidence type="ECO:0000256" key="8">
    <source>
        <dbReference type="ARBA" id="ARBA00022490"/>
    </source>
</evidence>
<dbReference type="InterPro" id="IPR008731">
    <property type="entry name" value="PTS_EIN"/>
</dbReference>
<keyword evidence="9" id="KW-0762">Sugar transport</keyword>
<feature type="domain" description="PEP-utilising enzyme mobile" evidence="16">
    <location>
        <begin position="133"/>
        <end position="203"/>
    </location>
</feature>
<feature type="domain" description="Phosphotransferase system enzyme I N-terminal" evidence="18">
    <location>
        <begin position="5"/>
        <end position="90"/>
    </location>
</feature>
<evidence type="ECO:0000259" key="18">
    <source>
        <dbReference type="Pfam" id="PF05524"/>
    </source>
</evidence>
<evidence type="ECO:0000256" key="14">
    <source>
        <dbReference type="ARBA" id="ARBA00022842"/>
    </source>
</evidence>
<feature type="domain" description="PEP-utilising enzyme C-terminal" evidence="17">
    <location>
        <begin position="231"/>
        <end position="517"/>
    </location>
</feature>
<dbReference type="InterPro" id="IPR024692">
    <property type="entry name" value="PTS_EI"/>
</dbReference>
<proteinExistence type="inferred from homology"/>
<dbReference type="InterPro" id="IPR006318">
    <property type="entry name" value="PTS_EI-like"/>
</dbReference>
<reference evidence="19" key="1">
    <citation type="submission" date="2018-05" db="EMBL/GenBank/DDBJ databases">
        <authorList>
            <person name="Lanie J.A."/>
            <person name="Ng W.-L."/>
            <person name="Kazmierczak K.M."/>
            <person name="Andrzejewski T.M."/>
            <person name="Davidsen T.M."/>
            <person name="Wayne K.J."/>
            <person name="Tettelin H."/>
            <person name="Glass J.I."/>
            <person name="Rusch D."/>
            <person name="Podicherti R."/>
            <person name="Tsui H.-C.T."/>
            <person name="Winkler M.E."/>
        </authorList>
    </citation>
    <scope>NUCLEOTIDE SEQUENCE</scope>
</reference>
<evidence type="ECO:0000256" key="5">
    <source>
        <dbReference type="ARBA" id="ARBA00012232"/>
    </source>
</evidence>
<dbReference type="GO" id="GO:0005737">
    <property type="term" value="C:cytoplasm"/>
    <property type="evidence" value="ECO:0007669"/>
    <property type="project" value="UniProtKB-SubCell"/>
</dbReference>
<sequence length="567" mass="63166">VPEVPRRSIDADEVEGEVEHLLEVFEWAKTRILVIEDSTEERLGAVEARIFEPQLLMLEDPGLTEAAARYIRENRLSAARALDWRLLEIQAKWSRTAHPMVLDRLNDLQDLQVRLLHKLLDLPDPTDVSSLGENVIVVTRNLTPSLTVQFDPKLVLGIAADHGTRTAHWVMLARSLGIPTVCGMGVVSEEARAGQEAIVDGRIGRVVLDPDDHDRSVFRERETQLLAWEDELESIAQLPSITADEQPVELRANLDLPGEAERARLHGAQGVGLFRTEFLVVGRNQMPGEEDQYLAYKSVAEAFPKQVVTVRTFDLGGDKFPMFLHMPVEENPFLGWRAIRVCLDEPELFRTQLRAILRASAHGDIRIMVPLVNDVEEIRQVRELVEEEEERLRRDGIPFNSGYKLGILVETPAAALEAVELARHSDFFSIGTNDLTQYTLAVDRTSARLAELFNPFHPAVVQQLHTVSRVAKSAGIEVSVCGEMAAHPLGAFLLLGLDITTLSVAWPSLPEVKKMVRCFRMEDARRAAKAAVTAPTSREVVECLVEGIGGTVDLSAFSGRWNLPTPD</sequence>
<evidence type="ECO:0000256" key="9">
    <source>
        <dbReference type="ARBA" id="ARBA00022597"/>
    </source>
</evidence>
<organism evidence="19">
    <name type="scientific">marine metagenome</name>
    <dbReference type="NCBI Taxonomy" id="408172"/>
    <lineage>
        <taxon>unclassified sequences</taxon>
        <taxon>metagenomes</taxon>
        <taxon>ecological metagenomes</taxon>
    </lineage>
</organism>
<evidence type="ECO:0000256" key="11">
    <source>
        <dbReference type="ARBA" id="ARBA00022683"/>
    </source>
</evidence>
<gene>
    <name evidence="19" type="ORF">METZ01_LOCUS27215</name>
</gene>
<evidence type="ECO:0000256" key="6">
    <source>
        <dbReference type="ARBA" id="ARBA00016544"/>
    </source>
</evidence>
<comment type="cofactor">
    <cofactor evidence="2">
        <name>Mg(2+)</name>
        <dbReference type="ChEBI" id="CHEBI:18420"/>
    </cofactor>
</comment>
<accession>A0A381Q4W2</accession>
<evidence type="ECO:0000256" key="7">
    <source>
        <dbReference type="ARBA" id="ARBA00022448"/>
    </source>
</evidence>
<dbReference type="Pfam" id="PF05524">
    <property type="entry name" value="PEP-utilisers_N"/>
    <property type="match status" value="1"/>
</dbReference>
<dbReference type="InterPro" id="IPR008279">
    <property type="entry name" value="PEP-util_enz_mobile_dom"/>
</dbReference>
<dbReference type="InterPro" id="IPR050499">
    <property type="entry name" value="PEP-utilizing_PTS_enzyme"/>
</dbReference>
<evidence type="ECO:0000256" key="2">
    <source>
        <dbReference type="ARBA" id="ARBA00001946"/>
    </source>
</evidence>
<dbReference type="GO" id="GO:0009401">
    <property type="term" value="P:phosphoenolpyruvate-dependent sugar phosphotransferase system"/>
    <property type="evidence" value="ECO:0007669"/>
    <property type="project" value="UniProtKB-KW"/>
</dbReference>
<dbReference type="AlphaFoldDB" id="A0A381Q4W2"/>
<dbReference type="GO" id="GO:0046872">
    <property type="term" value="F:metal ion binding"/>
    <property type="evidence" value="ECO:0007669"/>
    <property type="project" value="UniProtKB-KW"/>
</dbReference>
<keyword evidence="11" id="KW-0598">Phosphotransferase system</keyword>
<keyword evidence="7" id="KW-0813">Transport</keyword>
<dbReference type="InterPro" id="IPR015813">
    <property type="entry name" value="Pyrv/PenolPyrv_kinase-like_dom"/>
</dbReference>
<keyword evidence="13" id="KW-0418">Kinase</keyword>
<dbReference type="NCBIfam" id="TIGR01417">
    <property type="entry name" value="PTS_I_fam"/>
    <property type="match status" value="1"/>
</dbReference>
<dbReference type="PROSITE" id="PS00742">
    <property type="entry name" value="PEP_ENZYMES_2"/>
    <property type="match status" value="1"/>
</dbReference>
<dbReference type="Pfam" id="PF00391">
    <property type="entry name" value="PEP-utilizers"/>
    <property type="match status" value="1"/>
</dbReference>
<dbReference type="PANTHER" id="PTHR46244:SF6">
    <property type="entry name" value="PHOSPHOENOLPYRUVATE-PROTEIN PHOSPHOTRANSFERASE"/>
    <property type="match status" value="1"/>
</dbReference>
<feature type="non-terminal residue" evidence="19">
    <location>
        <position position="1"/>
    </location>
</feature>
<dbReference type="InterPro" id="IPR000121">
    <property type="entry name" value="PEP_util_C"/>
</dbReference>
<dbReference type="PIRSF" id="PIRSF000732">
    <property type="entry name" value="PTS_enzyme_I"/>
    <property type="match status" value="1"/>
</dbReference>
<evidence type="ECO:0000256" key="15">
    <source>
        <dbReference type="ARBA" id="ARBA00033235"/>
    </source>
</evidence>
<evidence type="ECO:0000256" key="12">
    <source>
        <dbReference type="ARBA" id="ARBA00022723"/>
    </source>
</evidence>
<evidence type="ECO:0000259" key="16">
    <source>
        <dbReference type="Pfam" id="PF00391"/>
    </source>
</evidence>
<evidence type="ECO:0000313" key="19">
    <source>
        <dbReference type="EMBL" id="SUZ74361.1"/>
    </source>
</evidence>
<dbReference type="Gene3D" id="1.10.274.10">
    <property type="entry name" value="PtsI, HPr-binding domain"/>
    <property type="match status" value="1"/>
</dbReference>
<comment type="catalytic activity">
    <reaction evidence="1">
        <text>L-histidyl-[protein] + phosphoenolpyruvate = N(pros)-phospho-L-histidyl-[protein] + pyruvate</text>
        <dbReference type="Rhea" id="RHEA:23880"/>
        <dbReference type="Rhea" id="RHEA-COMP:9745"/>
        <dbReference type="Rhea" id="RHEA-COMP:9746"/>
        <dbReference type="ChEBI" id="CHEBI:15361"/>
        <dbReference type="ChEBI" id="CHEBI:29979"/>
        <dbReference type="ChEBI" id="CHEBI:58702"/>
        <dbReference type="ChEBI" id="CHEBI:64837"/>
        <dbReference type="EC" id="2.7.3.9"/>
    </reaction>
</comment>
<name>A0A381Q4W2_9ZZZZ</name>
<evidence type="ECO:0000259" key="17">
    <source>
        <dbReference type="Pfam" id="PF02896"/>
    </source>
</evidence>
<dbReference type="InterPro" id="IPR040442">
    <property type="entry name" value="Pyrv_kinase-like_dom_sf"/>
</dbReference>
<dbReference type="InterPro" id="IPR036618">
    <property type="entry name" value="PtsI_HPr-bd_sf"/>
</dbReference>
<dbReference type="InterPro" id="IPR023151">
    <property type="entry name" value="PEP_util_CS"/>
</dbReference>
<keyword evidence="14" id="KW-0460">Magnesium</keyword>
<dbReference type="EC" id="2.7.3.9" evidence="5"/>
<dbReference type="EMBL" id="UINC01001208">
    <property type="protein sequence ID" value="SUZ74361.1"/>
    <property type="molecule type" value="Genomic_DNA"/>
</dbReference>
<keyword evidence="12" id="KW-0479">Metal-binding</keyword>
<dbReference type="GO" id="GO:0008965">
    <property type="term" value="F:phosphoenolpyruvate-protein phosphotransferase activity"/>
    <property type="evidence" value="ECO:0007669"/>
    <property type="project" value="UniProtKB-EC"/>
</dbReference>
<keyword evidence="10" id="KW-0808">Transferase</keyword>
<comment type="subcellular location">
    <subcellularLocation>
        <location evidence="3">Cytoplasm</location>
    </subcellularLocation>
</comment>
<dbReference type="SUPFAM" id="SSF51621">
    <property type="entry name" value="Phosphoenolpyruvate/pyruvate domain"/>
    <property type="match status" value="1"/>
</dbReference>
<protein>
    <recommendedName>
        <fullName evidence="6">Phosphoenolpyruvate-protein phosphotransferase</fullName>
        <ecNumber evidence="5">2.7.3.9</ecNumber>
    </recommendedName>
    <alternativeName>
        <fullName evidence="15">Phosphotransferase system, enzyme I</fullName>
    </alternativeName>
</protein>
<dbReference type="SUPFAM" id="SSF52009">
    <property type="entry name" value="Phosphohistidine domain"/>
    <property type="match status" value="1"/>
</dbReference>
<comment type="similarity">
    <text evidence="4">Belongs to the PEP-utilizing enzyme family.</text>
</comment>
<dbReference type="PRINTS" id="PR01736">
    <property type="entry name" value="PHPHTRNFRASE"/>
</dbReference>
<keyword evidence="8" id="KW-0963">Cytoplasm</keyword>
<evidence type="ECO:0000256" key="4">
    <source>
        <dbReference type="ARBA" id="ARBA00007837"/>
    </source>
</evidence>
<dbReference type="SUPFAM" id="SSF47831">
    <property type="entry name" value="Enzyme I of the PEP:sugar phosphotransferase system HPr-binding (sub)domain"/>
    <property type="match status" value="1"/>
</dbReference>
<evidence type="ECO:0000256" key="10">
    <source>
        <dbReference type="ARBA" id="ARBA00022679"/>
    </source>
</evidence>
<evidence type="ECO:0000256" key="1">
    <source>
        <dbReference type="ARBA" id="ARBA00000683"/>
    </source>
</evidence>
<dbReference type="Gene3D" id="3.20.20.60">
    <property type="entry name" value="Phosphoenolpyruvate-binding domains"/>
    <property type="match status" value="1"/>
</dbReference>
<dbReference type="GO" id="GO:0016301">
    <property type="term" value="F:kinase activity"/>
    <property type="evidence" value="ECO:0007669"/>
    <property type="project" value="UniProtKB-KW"/>
</dbReference>